<evidence type="ECO:0000256" key="7">
    <source>
        <dbReference type="ARBA" id="ARBA00023136"/>
    </source>
</evidence>
<dbReference type="EMBL" id="JAUSUL010000002">
    <property type="protein sequence ID" value="MDQ0315314.1"/>
    <property type="molecule type" value="Genomic_DNA"/>
</dbReference>
<keyword evidence="1 10" id="KW-1003">Cell membrane</keyword>
<keyword evidence="5 10" id="KW-0133">Cell shape</keyword>
<keyword evidence="7 10" id="KW-0472">Membrane</keyword>
<dbReference type="InterPro" id="IPR007235">
    <property type="entry name" value="Glyco_trans_28_C"/>
</dbReference>
<gene>
    <name evidence="10" type="primary">murG</name>
    <name evidence="13" type="ORF">J2S73_001771</name>
</gene>
<name>A0AAE4ATU7_9HYPH</name>
<dbReference type="Gene3D" id="3.40.50.2000">
    <property type="entry name" value="Glycogen Phosphorylase B"/>
    <property type="match status" value="2"/>
</dbReference>
<evidence type="ECO:0000259" key="12">
    <source>
        <dbReference type="Pfam" id="PF04101"/>
    </source>
</evidence>
<dbReference type="GO" id="GO:0008360">
    <property type="term" value="P:regulation of cell shape"/>
    <property type="evidence" value="ECO:0007669"/>
    <property type="project" value="UniProtKB-KW"/>
</dbReference>
<dbReference type="CDD" id="cd03785">
    <property type="entry name" value="GT28_MurG"/>
    <property type="match status" value="1"/>
</dbReference>
<comment type="pathway">
    <text evidence="10">Cell wall biogenesis; peptidoglycan biosynthesis.</text>
</comment>
<keyword evidence="14" id="KW-1185">Reference proteome</keyword>
<feature type="domain" description="Glycosyl transferase family 28 C-terminal" evidence="12">
    <location>
        <begin position="187"/>
        <end position="351"/>
    </location>
</feature>
<evidence type="ECO:0000256" key="2">
    <source>
        <dbReference type="ARBA" id="ARBA00022618"/>
    </source>
</evidence>
<comment type="caution">
    <text evidence="10">Lacks conserved residue(s) required for the propagation of feature annotation.</text>
</comment>
<protein>
    <recommendedName>
        <fullName evidence="10">UDP-N-acetylglucosamine--N-acetylmuramyl-(pentapeptide) pyrophosphoryl-undecaprenol N-acetylglucosamine transferase</fullName>
        <ecNumber evidence="10">2.4.1.227</ecNumber>
    </recommendedName>
    <alternativeName>
        <fullName evidence="10">Undecaprenyl-PP-MurNAc-pentapeptide-UDPGlcNAc GlcNAc transferase</fullName>
    </alternativeName>
</protein>
<dbReference type="GO" id="GO:0051301">
    <property type="term" value="P:cell division"/>
    <property type="evidence" value="ECO:0007669"/>
    <property type="project" value="UniProtKB-KW"/>
</dbReference>
<dbReference type="InterPro" id="IPR006009">
    <property type="entry name" value="GlcNAc_MurG"/>
</dbReference>
<dbReference type="GO" id="GO:0050511">
    <property type="term" value="F:undecaprenyldiphospho-muramoylpentapeptide beta-N-acetylglucosaminyltransferase activity"/>
    <property type="evidence" value="ECO:0007669"/>
    <property type="project" value="UniProtKB-UniRule"/>
</dbReference>
<evidence type="ECO:0000256" key="8">
    <source>
        <dbReference type="ARBA" id="ARBA00023306"/>
    </source>
</evidence>
<keyword evidence="3 10" id="KW-0328">Glycosyltransferase</keyword>
<dbReference type="HAMAP" id="MF_00033">
    <property type="entry name" value="MurG"/>
    <property type="match status" value="1"/>
</dbReference>
<dbReference type="RefSeq" id="WP_306885147.1">
    <property type="nucleotide sequence ID" value="NZ_JAUSUL010000002.1"/>
</dbReference>
<dbReference type="InterPro" id="IPR004276">
    <property type="entry name" value="GlycoTrans_28_N"/>
</dbReference>
<feature type="binding site" evidence="10">
    <location>
        <begin position="13"/>
        <end position="15"/>
    </location>
    <ligand>
        <name>UDP-N-acetyl-alpha-D-glucosamine</name>
        <dbReference type="ChEBI" id="CHEBI:57705"/>
    </ligand>
</feature>
<feature type="binding site" evidence="10">
    <location>
        <position position="125"/>
    </location>
    <ligand>
        <name>UDP-N-acetyl-alpha-D-glucosamine</name>
        <dbReference type="ChEBI" id="CHEBI:57705"/>
    </ligand>
</feature>
<feature type="domain" description="Glycosyltransferase family 28 N-terminal" evidence="11">
    <location>
        <begin position="6"/>
        <end position="140"/>
    </location>
</feature>
<feature type="binding site" evidence="10">
    <location>
        <position position="294"/>
    </location>
    <ligand>
        <name>UDP-N-acetyl-alpha-D-glucosamine</name>
        <dbReference type="ChEBI" id="CHEBI:57705"/>
    </ligand>
</feature>
<evidence type="ECO:0000256" key="4">
    <source>
        <dbReference type="ARBA" id="ARBA00022679"/>
    </source>
</evidence>
<comment type="catalytic activity">
    <reaction evidence="10">
        <text>di-trans,octa-cis-undecaprenyl diphospho-N-acetyl-alpha-D-muramoyl-L-alanyl-D-glutamyl-meso-2,6-diaminopimeloyl-D-alanyl-D-alanine + UDP-N-acetyl-alpha-D-glucosamine = di-trans,octa-cis-undecaprenyl diphospho-[N-acetyl-alpha-D-glucosaminyl-(1-&gt;4)]-N-acetyl-alpha-D-muramoyl-L-alanyl-D-glutamyl-meso-2,6-diaminopimeloyl-D-alanyl-D-alanine + UDP + H(+)</text>
        <dbReference type="Rhea" id="RHEA:31227"/>
        <dbReference type="ChEBI" id="CHEBI:15378"/>
        <dbReference type="ChEBI" id="CHEBI:57705"/>
        <dbReference type="ChEBI" id="CHEBI:58223"/>
        <dbReference type="ChEBI" id="CHEBI:61387"/>
        <dbReference type="ChEBI" id="CHEBI:61388"/>
        <dbReference type="EC" id="2.4.1.227"/>
    </reaction>
</comment>
<accession>A0AAE4ATU7</accession>
<evidence type="ECO:0000256" key="1">
    <source>
        <dbReference type="ARBA" id="ARBA00022475"/>
    </source>
</evidence>
<comment type="subcellular location">
    <subcellularLocation>
        <location evidence="10">Cell membrane</location>
        <topology evidence="10">Peripheral membrane protein</topology>
        <orientation evidence="10">Cytoplasmic side</orientation>
    </subcellularLocation>
</comment>
<evidence type="ECO:0000256" key="9">
    <source>
        <dbReference type="ARBA" id="ARBA00023316"/>
    </source>
</evidence>
<dbReference type="AlphaFoldDB" id="A0AAE4ATU7"/>
<reference evidence="13" key="1">
    <citation type="submission" date="2023-07" db="EMBL/GenBank/DDBJ databases">
        <title>Genomic Encyclopedia of Type Strains, Phase IV (KMG-IV): sequencing the most valuable type-strain genomes for metagenomic binning, comparative biology and taxonomic classification.</title>
        <authorList>
            <person name="Goeker M."/>
        </authorList>
    </citation>
    <scope>NUCLEOTIDE SEQUENCE</scope>
    <source>
        <strain evidence="13">DSM 21202</strain>
    </source>
</reference>
<evidence type="ECO:0000256" key="3">
    <source>
        <dbReference type="ARBA" id="ARBA00022676"/>
    </source>
</evidence>
<sequence length="374" mass="39326">MTRGTILLAAGGTGGHLFPAEAVAHELGKRGFAVELVTDPRAEPFRATFPARAMHVVSSGSLSMRMSPAALVSSAVKLGSGFVRAARLIRRIKPDAVVGFGGYPTLPPVLAARMLGRPAVVHEANAVLGRANKLLSRYARVAVAFPNARGLSPKAEPPVHTGMPVRPSVFAAATDYHAPDPDGPVRLVVFGGSQGARVFSDIVPPAVEQLPADLRKRLSIVQQCRPEDLDEVRGRYQAAGVEAEIAPFFKDLPERISAAHLVVSRSGASTVAELATIGRPAFLVPLPHALDQDQRANATAFQEAGGGWMVDQADLTPESLARELEAVCSDPARLASAAGAARSLAQPDASARLADFVEEIAGLSRDPSQDQGHH</sequence>
<comment type="function">
    <text evidence="10">Cell wall formation. Catalyzes the transfer of a GlcNAc subunit on undecaprenyl-pyrophosphoryl-MurNAc-pentapeptide (lipid intermediate I) to form undecaprenyl-pyrophosphoryl-MurNAc-(pentapeptide)GlcNAc (lipid intermediate II).</text>
</comment>
<dbReference type="PANTHER" id="PTHR21015">
    <property type="entry name" value="UDP-N-ACETYLGLUCOSAMINE--N-ACETYLMURAMYL-(PENTAPEPTIDE) PYROPHOSPHORYL-UNDECAPRENOL N-ACETYLGLUCOSAMINE TRANSFERASE 1"/>
    <property type="match status" value="1"/>
</dbReference>
<dbReference type="GO" id="GO:0071555">
    <property type="term" value="P:cell wall organization"/>
    <property type="evidence" value="ECO:0007669"/>
    <property type="project" value="UniProtKB-KW"/>
</dbReference>
<feature type="binding site" evidence="10">
    <location>
        <position position="166"/>
    </location>
    <ligand>
        <name>UDP-N-acetyl-alpha-D-glucosamine</name>
        <dbReference type="ChEBI" id="CHEBI:57705"/>
    </ligand>
</feature>
<dbReference type="GO" id="GO:0005975">
    <property type="term" value="P:carbohydrate metabolic process"/>
    <property type="evidence" value="ECO:0007669"/>
    <property type="project" value="InterPro"/>
</dbReference>
<comment type="caution">
    <text evidence="13">The sequence shown here is derived from an EMBL/GenBank/DDBJ whole genome shotgun (WGS) entry which is preliminary data.</text>
</comment>
<keyword evidence="2 10" id="KW-0132">Cell division</keyword>
<keyword evidence="4 10" id="KW-0808">Transferase</keyword>
<dbReference type="EC" id="2.4.1.227" evidence="10"/>
<evidence type="ECO:0000313" key="14">
    <source>
        <dbReference type="Proteomes" id="UP001229244"/>
    </source>
</evidence>
<evidence type="ECO:0000256" key="10">
    <source>
        <dbReference type="HAMAP-Rule" id="MF_00033"/>
    </source>
</evidence>
<dbReference type="Pfam" id="PF03033">
    <property type="entry name" value="Glyco_transf_28"/>
    <property type="match status" value="1"/>
</dbReference>
<organism evidence="13 14">
    <name type="scientific">Amorphus orientalis</name>
    <dbReference type="NCBI Taxonomy" id="649198"/>
    <lineage>
        <taxon>Bacteria</taxon>
        <taxon>Pseudomonadati</taxon>
        <taxon>Pseudomonadota</taxon>
        <taxon>Alphaproteobacteria</taxon>
        <taxon>Hyphomicrobiales</taxon>
        <taxon>Amorphaceae</taxon>
        <taxon>Amorphus</taxon>
    </lineage>
</organism>
<keyword evidence="8 10" id="KW-0131">Cell cycle</keyword>
<keyword evidence="9 10" id="KW-0961">Cell wall biogenesis/degradation</keyword>
<keyword evidence="6 10" id="KW-0573">Peptidoglycan synthesis</keyword>
<dbReference type="Proteomes" id="UP001229244">
    <property type="component" value="Unassembled WGS sequence"/>
</dbReference>
<evidence type="ECO:0000256" key="6">
    <source>
        <dbReference type="ARBA" id="ARBA00022984"/>
    </source>
</evidence>
<dbReference type="Pfam" id="PF04101">
    <property type="entry name" value="Glyco_tran_28_C"/>
    <property type="match status" value="1"/>
</dbReference>
<dbReference type="NCBIfam" id="TIGR01133">
    <property type="entry name" value="murG"/>
    <property type="match status" value="1"/>
</dbReference>
<dbReference type="SUPFAM" id="SSF53756">
    <property type="entry name" value="UDP-Glycosyltransferase/glycogen phosphorylase"/>
    <property type="match status" value="1"/>
</dbReference>
<evidence type="ECO:0000313" key="13">
    <source>
        <dbReference type="EMBL" id="MDQ0315314.1"/>
    </source>
</evidence>
<dbReference type="GO" id="GO:0005886">
    <property type="term" value="C:plasma membrane"/>
    <property type="evidence" value="ECO:0007669"/>
    <property type="project" value="UniProtKB-SubCell"/>
</dbReference>
<evidence type="ECO:0000259" key="11">
    <source>
        <dbReference type="Pfam" id="PF03033"/>
    </source>
</evidence>
<proteinExistence type="inferred from homology"/>
<feature type="binding site" evidence="10">
    <location>
        <position position="193"/>
    </location>
    <ligand>
        <name>UDP-N-acetyl-alpha-D-glucosamine</name>
        <dbReference type="ChEBI" id="CHEBI:57705"/>
    </ligand>
</feature>
<dbReference type="PANTHER" id="PTHR21015:SF22">
    <property type="entry name" value="GLYCOSYLTRANSFERASE"/>
    <property type="match status" value="1"/>
</dbReference>
<evidence type="ECO:0000256" key="5">
    <source>
        <dbReference type="ARBA" id="ARBA00022960"/>
    </source>
</evidence>
<dbReference type="GO" id="GO:0009252">
    <property type="term" value="P:peptidoglycan biosynthetic process"/>
    <property type="evidence" value="ECO:0007669"/>
    <property type="project" value="UniProtKB-UniRule"/>
</dbReference>
<comment type="similarity">
    <text evidence="10">Belongs to the glycosyltransferase 28 family. MurG subfamily.</text>
</comment>